<evidence type="ECO:0000259" key="2">
    <source>
        <dbReference type="Pfam" id="PF07786"/>
    </source>
</evidence>
<feature type="domain" description="Heparan-alpha-glucosaminide N-acetyltransferase catalytic" evidence="2">
    <location>
        <begin position="23"/>
        <end position="231"/>
    </location>
</feature>
<protein>
    <submittedName>
        <fullName evidence="3">Acyltransferase family protein</fullName>
    </submittedName>
</protein>
<keyword evidence="1" id="KW-0812">Transmembrane</keyword>
<feature type="transmembrane region" description="Helical" evidence="1">
    <location>
        <begin position="357"/>
        <end position="376"/>
    </location>
</feature>
<dbReference type="Pfam" id="PF07786">
    <property type="entry name" value="HGSNAT_cat"/>
    <property type="match status" value="1"/>
</dbReference>
<feature type="transmembrane region" description="Helical" evidence="1">
    <location>
        <begin position="241"/>
        <end position="261"/>
    </location>
</feature>
<dbReference type="OrthoDB" id="508112at2"/>
<name>A0A517SSV6_9BACT</name>
<evidence type="ECO:0000313" key="3">
    <source>
        <dbReference type="EMBL" id="QDT59209.1"/>
    </source>
</evidence>
<feature type="transmembrane region" description="Helical" evidence="1">
    <location>
        <begin position="160"/>
        <end position="180"/>
    </location>
</feature>
<feature type="transmembrane region" description="Helical" evidence="1">
    <location>
        <begin position="321"/>
        <end position="337"/>
    </location>
</feature>
<feature type="transmembrane region" description="Helical" evidence="1">
    <location>
        <begin position="75"/>
        <end position="93"/>
    </location>
</feature>
<accession>A0A517SSV6</accession>
<reference evidence="3 4" key="1">
    <citation type="submission" date="2019-02" db="EMBL/GenBank/DDBJ databases">
        <title>Deep-cultivation of Planctomycetes and their phenomic and genomic characterization uncovers novel biology.</title>
        <authorList>
            <person name="Wiegand S."/>
            <person name="Jogler M."/>
            <person name="Boedeker C."/>
            <person name="Pinto D."/>
            <person name="Vollmers J."/>
            <person name="Rivas-Marin E."/>
            <person name="Kohn T."/>
            <person name="Peeters S.H."/>
            <person name="Heuer A."/>
            <person name="Rast P."/>
            <person name="Oberbeckmann S."/>
            <person name="Bunk B."/>
            <person name="Jeske O."/>
            <person name="Meyerdierks A."/>
            <person name="Storesund J.E."/>
            <person name="Kallscheuer N."/>
            <person name="Luecker S."/>
            <person name="Lage O.M."/>
            <person name="Pohl T."/>
            <person name="Merkel B.J."/>
            <person name="Hornburger P."/>
            <person name="Mueller R.-W."/>
            <person name="Bruemmer F."/>
            <person name="Labrenz M."/>
            <person name="Spormann A.M."/>
            <person name="Op den Camp H."/>
            <person name="Overmann J."/>
            <person name="Amann R."/>
            <person name="Jetten M.S.M."/>
            <person name="Mascher T."/>
            <person name="Medema M.H."/>
            <person name="Devos D.P."/>
            <person name="Kaster A.-K."/>
            <person name="Ovreas L."/>
            <person name="Rohde M."/>
            <person name="Galperin M.Y."/>
            <person name="Jogler C."/>
        </authorList>
    </citation>
    <scope>NUCLEOTIDE SEQUENCE [LARGE SCALE GENOMIC DNA]</scope>
    <source>
        <strain evidence="3 4">SV_7m_r</strain>
    </source>
</reference>
<organism evidence="3 4">
    <name type="scientific">Stieleria bergensis</name>
    <dbReference type="NCBI Taxonomy" id="2528025"/>
    <lineage>
        <taxon>Bacteria</taxon>
        <taxon>Pseudomonadati</taxon>
        <taxon>Planctomycetota</taxon>
        <taxon>Planctomycetia</taxon>
        <taxon>Pirellulales</taxon>
        <taxon>Pirellulaceae</taxon>
        <taxon>Stieleria</taxon>
    </lineage>
</organism>
<dbReference type="EMBL" id="CP036272">
    <property type="protein sequence ID" value="QDT59209.1"/>
    <property type="molecule type" value="Genomic_DNA"/>
</dbReference>
<keyword evidence="3" id="KW-0012">Acyltransferase</keyword>
<dbReference type="PANTHER" id="PTHR40407:SF1">
    <property type="entry name" value="HEPARAN-ALPHA-GLUCOSAMINIDE N-ACETYLTRANSFERASE CATALYTIC DOMAIN-CONTAINING PROTEIN"/>
    <property type="match status" value="1"/>
</dbReference>
<evidence type="ECO:0000256" key="1">
    <source>
        <dbReference type="SAM" id="Phobius"/>
    </source>
</evidence>
<dbReference type="PANTHER" id="PTHR40407">
    <property type="entry name" value="MEMBRANE PROTEIN-LIKE PROTEIN"/>
    <property type="match status" value="1"/>
</dbReference>
<feature type="transmembrane region" description="Helical" evidence="1">
    <location>
        <begin position="113"/>
        <end position="131"/>
    </location>
</feature>
<feature type="transmembrane region" description="Helical" evidence="1">
    <location>
        <begin position="211"/>
        <end position="229"/>
    </location>
</feature>
<feature type="transmembrane region" description="Helical" evidence="1">
    <location>
        <begin position="289"/>
        <end position="309"/>
    </location>
</feature>
<dbReference type="InterPro" id="IPR012429">
    <property type="entry name" value="HGSNAT_cat"/>
</dbReference>
<keyword evidence="1" id="KW-1133">Transmembrane helix</keyword>
<proteinExistence type="predicted"/>
<keyword evidence="3" id="KW-0808">Transferase</keyword>
<dbReference type="Proteomes" id="UP000315003">
    <property type="component" value="Chromosome"/>
</dbReference>
<sequence>MEASQTQPSDSASAVPAASKSKRIAALDWARGIAMIFMMLDHVSMAFDANHFSADSAAAWNSGTTLVPSVFLTRWISHVCAPIFVLLAGTALALSIERRVEKGADAKSIDSGLLKRGLFIAILDPTVLSFFSGGWRIQVLYAIGAAMMCMAVLRRLPSSILLALALGWFGFGEALTGFVWQPDGETGPQALVWGLLVGNYQSPDLIVRYPLIPWLAYMILGWVLGRWIIQFNAGKTRLDVTVLLMLWGALGIATFVAVRYFNGYGNVWLYRESNDLVQWLHVSKYPPSLSYTSLELGLTAWLIAALVLVERKTGVRPNGPLLVFGQTAMFFYLLHRVTLEGLATYAGLRGCVEQLWLIYLITAGCLFLLYPICRWYRTCKSQHRDQWWTTYI</sequence>
<keyword evidence="1" id="KW-0472">Membrane</keyword>
<gene>
    <name evidence="3" type="ORF">SV7mr_17160</name>
</gene>
<dbReference type="GO" id="GO:0016746">
    <property type="term" value="F:acyltransferase activity"/>
    <property type="evidence" value="ECO:0007669"/>
    <property type="project" value="UniProtKB-KW"/>
</dbReference>
<dbReference type="AlphaFoldDB" id="A0A517SSV6"/>
<keyword evidence="4" id="KW-1185">Reference proteome</keyword>
<dbReference type="RefSeq" id="WP_145270933.1">
    <property type="nucleotide sequence ID" value="NZ_CP036272.1"/>
</dbReference>
<evidence type="ECO:0000313" key="4">
    <source>
        <dbReference type="Proteomes" id="UP000315003"/>
    </source>
</evidence>